<dbReference type="RefSeq" id="WP_084434804.1">
    <property type="nucleotide sequence ID" value="NZ_FWXV01000021.1"/>
</dbReference>
<gene>
    <name evidence="2" type="ORF">SAMN05661093_10844</name>
</gene>
<name>A0A1W2FZF7_KIBAR</name>
<feature type="transmembrane region" description="Helical" evidence="1">
    <location>
        <begin position="38"/>
        <end position="59"/>
    </location>
</feature>
<keyword evidence="1" id="KW-0812">Transmembrane</keyword>
<keyword evidence="1" id="KW-1133">Transmembrane helix</keyword>
<protein>
    <recommendedName>
        <fullName evidence="4">DUF4367 domain-containing protein</fullName>
    </recommendedName>
</protein>
<evidence type="ECO:0000313" key="3">
    <source>
        <dbReference type="Proteomes" id="UP000192674"/>
    </source>
</evidence>
<dbReference type="EMBL" id="FWXV01000021">
    <property type="protein sequence ID" value="SMD27243.1"/>
    <property type="molecule type" value="Genomic_DNA"/>
</dbReference>
<evidence type="ECO:0000313" key="2">
    <source>
        <dbReference type="EMBL" id="SMD27243.1"/>
    </source>
</evidence>
<dbReference type="Proteomes" id="UP000192674">
    <property type="component" value="Unassembled WGS sequence"/>
</dbReference>
<evidence type="ECO:0000256" key="1">
    <source>
        <dbReference type="SAM" id="Phobius"/>
    </source>
</evidence>
<organism evidence="2 3">
    <name type="scientific">Kibdelosporangium aridum</name>
    <dbReference type="NCBI Taxonomy" id="2030"/>
    <lineage>
        <taxon>Bacteria</taxon>
        <taxon>Bacillati</taxon>
        <taxon>Actinomycetota</taxon>
        <taxon>Actinomycetes</taxon>
        <taxon>Pseudonocardiales</taxon>
        <taxon>Pseudonocardiaceae</taxon>
        <taxon>Kibdelosporangium</taxon>
    </lineage>
</organism>
<dbReference type="AlphaFoldDB" id="A0A1W2FZF7"/>
<accession>A0A1W2FZF7</accession>
<proteinExistence type="predicted"/>
<dbReference type="OrthoDB" id="4328209at2"/>
<reference evidence="2 3" key="1">
    <citation type="submission" date="2017-04" db="EMBL/GenBank/DDBJ databases">
        <authorList>
            <person name="Afonso C.L."/>
            <person name="Miller P.J."/>
            <person name="Scott M.A."/>
            <person name="Spackman E."/>
            <person name="Goraichik I."/>
            <person name="Dimitrov K.M."/>
            <person name="Suarez D.L."/>
            <person name="Swayne D.E."/>
        </authorList>
    </citation>
    <scope>NUCLEOTIDE SEQUENCE [LARGE SCALE GENOMIC DNA]</scope>
    <source>
        <strain evidence="2 3">DSM 43828</strain>
    </source>
</reference>
<sequence length="223" mass="24946">MTDDQLEAALRQLNIDVPEPPDVQAEVRARLSEPRRSVLRPILVAAAAVLLAFGLVFAVSPDVRAAVAEFLRFAGIEFRQDAPPPMPSIPMVPGERTISLAEARQLFDVKLPPALGEPVEVRVSDRVLSLLYNGKRLDEFEGDFRPAMAKFANEQDIEHLTVDGREVLWIPRPHEVLFINRHGRYQNESARMSGKTLIWQDGAVTLRLEGDFSKEEALRLAFG</sequence>
<keyword evidence="3" id="KW-1185">Reference proteome</keyword>
<evidence type="ECO:0008006" key="4">
    <source>
        <dbReference type="Google" id="ProtNLM"/>
    </source>
</evidence>
<keyword evidence="1" id="KW-0472">Membrane</keyword>